<evidence type="ECO:0000313" key="2">
    <source>
        <dbReference type="Proteomes" id="UP000548326"/>
    </source>
</evidence>
<protein>
    <submittedName>
        <fullName evidence="1">Uncharacterized protein</fullName>
    </submittedName>
</protein>
<dbReference type="AlphaFoldDB" id="A0A841JIV7"/>
<accession>A0A841JIV7</accession>
<proteinExistence type="predicted"/>
<reference evidence="1 2" key="1">
    <citation type="submission" date="2020-08" db="EMBL/GenBank/DDBJ databases">
        <title>Genomic Encyclopedia of Type Strains, Phase IV (KMG-V): Genome sequencing to study the core and pangenomes of soil and plant-associated prokaryotes.</title>
        <authorList>
            <person name="Whitman W."/>
        </authorList>
    </citation>
    <scope>NUCLEOTIDE SEQUENCE [LARGE SCALE GENOMIC DNA]</scope>
    <source>
        <strain evidence="1 2">MP601</strain>
    </source>
</reference>
<organism evidence="1 2">
    <name type="scientific">Mucilaginibacter lappiensis</name>
    <dbReference type="NCBI Taxonomy" id="354630"/>
    <lineage>
        <taxon>Bacteria</taxon>
        <taxon>Pseudomonadati</taxon>
        <taxon>Bacteroidota</taxon>
        <taxon>Sphingobacteriia</taxon>
        <taxon>Sphingobacteriales</taxon>
        <taxon>Sphingobacteriaceae</taxon>
        <taxon>Mucilaginibacter</taxon>
    </lineage>
</organism>
<dbReference type="Proteomes" id="UP000548326">
    <property type="component" value="Unassembled WGS sequence"/>
</dbReference>
<gene>
    <name evidence="1" type="ORF">HDF22_005250</name>
</gene>
<sequence length="62" mass="7149">MKGRPSEFLVQSLKFNPIRSHSFWSSFFLNNAVAGKDILKSYFILFYDGLTSKSPIERDGIF</sequence>
<dbReference type="EMBL" id="JACHCA010000020">
    <property type="protein sequence ID" value="MBB6131099.1"/>
    <property type="molecule type" value="Genomic_DNA"/>
</dbReference>
<name>A0A841JIV7_9SPHI</name>
<comment type="caution">
    <text evidence="1">The sequence shown here is derived from an EMBL/GenBank/DDBJ whole genome shotgun (WGS) entry which is preliminary data.</text>
</comment>
<evidence type="ECO:0000313" key="1">
    <source>
        <dbReference type="EMBL" id="MBB6131099.1"/>
    </source>
</evidence>